<accession>A0A5B7FPY5</accession>
<dbReference type="AlphaFoldDB" id="A0A5B7FPY5"/>
<protein>
    <submittedName>
        <fullName evidence="1">Uncharacterized protein</fullName>
    </submittedName>
</protein>
<organism evidence="1 2">
    <name type="scientific">Portunus trituberculatus</name>
    <name type="common">Swimming crab</name>
    <name type="synonym">Neptunus trituberculatus</name>
    <dbReference type="NCBI Taxonomy" id="210409"/>
    <lineage>
        <taxon>Eukaryota</taxon>
        <taxon>Metazoa</taxon>
        <taxon>Ecdysozoa</taxon>
        <taxon>Arthropoda</taxon>
        <taxon>Crustacea</taxon>
        <taxon>Multicrustacea</taxon>
        <taxon>Malacostraca</taxon>
        <taxon>Eumalacostraca</taxon>
        <taxon>Eucarida</taxon>
        <taxon>Decapoda</taxon>
        <taxon>Pleocyemata</taxon>
        <taxon>Brachyura</taxon>
        <taxon>Eubrachyura</taxon>
        <taxon>Portunoidea</taxon>
        <taxon>Portunidae</taxon>
        <taxon>Portuninae</taxon>
        <taxon>Portunus</taxon>
    </lineage>
</organism>
<dbReference type="Proteomes" id="UP000324222">
    <property type="component" value="Unassembled WGS sequence"/>
</dbReference>
<sequence>MEMSSGVRHMTESKHMPSDENQWYIEIPVGLRKVTEDAMDKNFSGFKDERGNMRRLINVERELRYVKEVVEFNGQAGETDNGKHRAEIEISRM</sequence>
<keyword evidence="2" id="KW-1185">Reference proteome</keyword>
<proteinExistence type="predicted"/>
<dbReference type="EMBL" id="VSRR010007208">
    <property type="protein sequence ID" value="MPC46434.1"/>
    <property type="molecule type" value="Genomic_DNA"/>
</dbReference>
<comment type="caution">
    <text evidence="1">The sequence shown here is derived from an EMBL/GenBank/DDBJ whole genome shotgun (WGS) entry which is preliminary data.</text>
</comment>
<reference evidence="1 2" key="1">
    <citation type="submission" date="2019-05" db="EMBL/GenBank/DDBJ databases">
        <title>Another draft genome of Portunus trituberculatus and its Hox gene families provides insights of decapod evolution.</title>
        <authorList>
            <person name="Jeong J.-H."/>
            <person name="Song I."/>
            <person name="Kim S."/>
            <person name="Choi T."/>
            <person name="Kim D."/>
            <person name="Ryu S."/>
            <person name="Kim W."/>
        </authorList>
    </citation>
    <scope>NUCLEOTIDE SEQUENCE [LARGE SCALE GENOMIC DNA]</scope>
    <source>
        <tissue evidence="1">Muscle</tissue>
    </source>
</reference>
<gene>
    <name evidence="1" type="ORF">E2C01_040154</name>
</gene>
<name>A0A5B7FPY5_PORTR</name>
<evidence type="ECO:0000313" key="1">
    <source>
        <dbReference type="EMBL" id="MPC46434.1"/>
    </source>
</evidence>
<evidence type="ECO:0000313" key="2">
    <source>
        <dbReference type="Proteomes" id="UP000324222"/>
    </source>
</evidence>